<protein>
    <submittedName>
        <fullName evidence="3">Uncharacterized protein</fullName>
    </submittedName>
</protein>
<keyword evidence="4" id="KW-1185">Reference proteome</keyword>
<name>A0AAV9UBE4_9PEZI</name>
<dbReference type="AlphaFoldDB" id="A0AAV9UBE4"/>
<evidence type="ECO:0000256" key="1">
    <source>
        <dbReference type="SAM" id="MobiDB-lite"/>
    </source>
</evidence>
<organism evidence="3 4">
    <name type="scientific">Orbilia blumenaviensis</name>
    <dbReference type="NCBI Taxonomy" id="1796055"/>
    <lineage>
        <taxon>Eukaryota</taxon>
        <taxon>Fungi</taxon>
        <taxon>Dikarya</taxon>
        <taxon>Ascomycota</taxon>
        <taxon>Pezizomycotina</taxon>
        <taxon>Orbiliomycetes</taxon>
        <taxon>Orbiliales</taxon>
        <taxon>Orbiliaceae</taxon>
        <taxon>Orbilia</taxon>
    </lineage>
</organism>
<evidence type="ECO:0000313" key="3">
    <source>
        <dbReference type="EMBL" id="KAK6337300.1"/>
    </source>
</evidence>
<feature type="compositionally biased region" description="Low complexity" evidence="1">
    <location>
        <begin position="258"/>
        <end position="296"/>
    </location>
</feature>
<feature type="chain" id="PRO_5043407138" evidence="2">
    <location>
        <begin position="30"/>
        <end position="886"/>
    </location>
</feature>
<evidence type="ECO:0000313" key="4">
    <source>
        <dbReference type="Proteomes" id="UP001373714"/>
    </source>
</evidence>
<comment type="caution">
    <text evidence="3">The sequence shown here is derived from an EMBL/GenBank/DDBJ whole genome shotgun (WGS) entry which is preliminary data.</text>
</comment>
<accession>A0AAV9UBE4</accession>
<dbReference type="EMBL" id="JAVHNS010000013">
    <property type="protein sequence ID" value="KAK6337300.1"/>
    <property type="molecule type" value="Genomic_DNA"/>
</dbReference>
<reference evidence="3 4" key="1">
    <citation type="submission" date="2019-10" db="EMBL/GenBank/DDBJ databases">
        <authorList>
            <person name="Palmer J.M."/>
        </authorList>
    </citation>
    <scope>NUCLEOTIDE SEQUENCE [LARGE SCALE GENOMIC DNA]</scope>
    <source>
        <strain evidence="3 4">TWF730</strain>
    </source>
</reference>
<feature type="signal peptide" evidence="2">
    <location>
        <begin position="1"/>
        <end position="29"/>
    </location>
</feature>
<proteinExistence type="predicted"/>
<evidence type="ECO:0000256" key="2">
    <source>
        <dbReference type="SAM" id="SignalP"/>
    </source>
</evidence>
<keyword evidence="2" id="KW-0732">Signal</keyword>
<gene>
    <name evidence="3" type="ORF">TWF730_002706</name>
</gene>
<dbReference type="Proteomes" id="UP001373714">
    <property type="component" value="Unassembled WGS sequence"/>
</dbReference>
<feature type="compositionally biased region" description="Low complexity" evidence="1">
    <location>
        <begin position="303"/>
        <end position="340"/>
    </location>
</feature>
<feature type="region of interest" description="Disordered" evidence="1">
    <location>
        <begin position="249"/>
        <end position="340"/>
    </location>
</feature>
<sequence>MISFSATKLAAYSQALILPLLCLFNFTKGQSTTFTTSTTTETWIVKDVTFSTVVTRLPWCPLPTAGAPVSASGPIVVQLSFRANVTDGSDSGDGVVTFVMDRNGEEIVVSNNPLILSLNTDLALQEYSDTPQILYFSLPSDLTPGRLEKRFDDLLPVLISDQVPSSATFEGWFEDTDGEFFIKVQTSEGELILGFTICPTDGTAASGQKVYVYDLSLGVPDTSACVRAAANTLPYPLWTAGATSLPTGVTVDPFNPESGATTPTTTRSRTSRRTSSSRVSSSSSSGGSSRTNTITSMATSTPTITSSGMRSSSTSGSSVSSTIDSSSSSTNSSSSSSSDTRVYTTTTFWTTGVPDGTTSATSTVDAADATVTVSEYRPYPSSIKIVSTRDGATSSAIYYIKALFRRDWIPALPSSYEDPTAAGFPFVDNLVWVLNDEGHLYSPIYGPYISNAERTWQGLGRNYTRLYIVGSKTTSTDVPQFSGIIIRPKMAEEILDTDVLLSFNIASSGALSLNSAVNTTAGYGIWACEETGNYWGITDGSDPWCQWDLITAMHMQGNPVVVDSPVDYYGFVTTDAAFTEGLGDGKTVTKHKLVPKSVVTTTTELTAGDAYLVTVGTNYQAPGATVTFGQRVERQFSSNYWDITVSVSSTVIGPAAPTKTIIQYLAPSGAPMYRIYRAVDGDTSASSRKYFSFSSTTTGSGTALMLTGDANTDPTTQRQGYFWNTPGVGDLIARGYNLTHRYTEPSYSYFDSATNRIEFYTAADTPPSTAQKMTWAVVLASMSIIPSQPSNPTTWGDGDLSIWMCGKDAGTGKFPSGPNTVYLATSGSTASGLGLTSDCESIEDSLTNLHYEDGVWADGTYWKRDNDGAWRDDNGVTYDDFVAKKK</sequence>